<dbReference type="GeneID" id="24823153"/>
<reference evidence="2 3" key="1">
    <citation type="submission" date="2014-07" db="EMBL/GenBank/DDBJ databases">
        <title>Methanogenic archaea and the global carbon cycle.</title>
        <authorList>
            <person name="Henriksen J.R."/>
            <person name="Luke J."/>
            <person name="Reinhart S."/>
            <person name="Benedict M.N."/>
            <person name="Youngblut N.D."/>
            <person name="Metcalf M.E."/>
            <person name="Whitaker R.J."/>
            <person name="Metcalf W.W."/>
        </authorList>
    </citation>
    <scope>NUCLEOTIDE SEQUENCE [LARGE SCALE GENOMIC DNA]</scope>
    <source>
        <strain evidence="2 3">Wiesmoor</strain>
    </source>
</reference>
<gene>
    <name evidence="2" type="ORF">MSBRW_1665</name>
</gene>
<sequence>MATLTVLKFDAADGAQKALHVVEDLSKRQLINLHDAAIVTWPEGKKKPKTEQLRNLTGAGALSGAFWGMLFGLIFFIPIFGLVVGATLGALTGSMADIGISDDFIRSVRSKVTEGTSALFLMTSDAVQDKVAEAARGMNFELIASNLSKEEEDKLRAAFAEEEAAPAY</sequence>
<feature type="transmembrane region" description="Helical" evidence="1">
    <location>
        <begin position="65"/>
        <end position="91"/>
    </location>
</feature>
<accession>A0A0E3QLR5</accession>
<dbReference type="AlphaFoldDB" id="A0A0E3QLR5"/>
<dbReference type="RefSeq" id="WP_011307999.1">
    <property type="nucleotide sequence ID" value="NZ_CP009526.1"/>
</dbReference>
<keyword evidence="1" id="KW-1133">Transmembrane helix</keyword>
<keyword evidence="1" id="KW-0472">Membrane</keyword>
<dbReference type="Proteomes" id="UP000033038">
    <property type="component" value="Chromosome"/>
</dbReference>
<dbReference type="EMBL" id="CP009526">
    <property type="protein sequence ID" value="AKB50918.1"/>
    <property type="molecule type" value="Genomic_DNA"/>
</dbReference>
<dbReference type="Pfam" id="PF06897">
    <property type="entry name" value="DUF1269"/>
    <property type="match status" value="1"/>
</dbReference>
<evidence type="ECO:0000313" key="3">
    <source>
        <dbReference type="Proteomes" id="UP000033038"/>
    </source>
</evidence>
<protein>
    <submittedName>
        <fullName evidence="2">Putative membrane protein</fullName>
    </submittedName>
</protein>
<keyword evidence="1" id="KW-0812">Transmembrane</keyword>
<evidence type="ECO:0000256" key="1">
    <source>
        <dbReference type="SAM" id="Phobius"/>
    </source>
</evidence>
<dbReference type="KEGG" id="mbw:MSBRW_1665"/>
<organism evidence="2 3">
    <name type="scientific">Methanosarcina barkeri str. Wiesmoor</name>
    <dbReference type="NCBI Taxonomy" id="1434109"/>
    <lineage>
        <taxon>Archaea</taxon>
        <taxon>Methanobacteriati</taxon>
        <taxon>Methanobacteriota</taxon>
        <taxon>Stenosarchaea group</taxon>
        <taxon>Methanomicrobia</taxon>
        <taxon>Methanosarcinales</taxon>
        <taxon>Methanosarcinaceae</taxon>
        <taxon>Methanosarcina</taxon>
    </lineage>
</organism>
<dbReference type="HOGENOM" id="CLU_097445_0_0_2"/>
<evidence type="ECO:0000313" key="2">
    <source>
        <dbReference type="EMBL" id="AKB50918.1"/>
    </source>
</evidence>
<proteinExistence type="predicted"/>
<name>A0A0E3QLR5_METBA</name>
<dbReference type="PATRIC" id="fig|1434109.4.peg.2094"/>
<dbReference type="InterPro" id="IPR009200">
    <property type="entry name" value="DUF1269_membrane"/>
</dbReference>